<feature type="domain" description="Cadherin" evidence="22">
    <location>
        <begin position="479"/>
        <end position="585"/>
    </location>
</feature>
<evidence type="ECO:0000256" key="12">
    <source>
        <dbReference type="ARBA" id="ARBA00022949"/>
    </source>
</evidence>
<dbReference type="PROSITE" id="PS50268">
    <property type="entry name" value="CADHERIN_2"/>
    <property type="match status" value="5"/>
</dbReference>
<dbReference type="GO" id="GO:0019903">
    <property type="term" value="F:protein phosphatase binding"/>
    <property type="evidence" value="ECO:0007669"/>
    <property type="project" value="TreeGrafter"/>
</dbReference>
<keyword evidence="14 20" id="KW-0472">Membrane</keyword>
<evidence type="ECO:0000313" key="23">
    <source>
        <dbReference type="EMBL" id="AWP14605.1"/>
    </source>
</evidence>
<feature type="domain" description="Cadherin" evidence="22">
    <location>
        <begin position="267"/>
        <end position="381"/>
    </location>
</feature>
<keyword evidence="6 18" id="KW-0812">Transmembrane</keyword>
<dbReference type="GO" id="GO:0000902">
    <property type="term" value="P:cell morphogenesis"/>
    <property type="evidence" value="ECO:0007669"/>
    <property type="project" value="TreeGrafter"/>
</dbReference>
<dbReference type="STRING" id="52904.ENSSMAP00000003692"/>
<dbReference type="GO" id="GO:0044331">
    <property type="term" value="P:cell-cell adhesion mediated by cadherin"/>
    <property type="evidence" value="ECO:0007669"/>
    <property type="project" value="TreeGrafter"/>
</dbReference>
<dbReference type="GO" id="GO:0005923">
    <property type="term" value="C:bicellular tight junction"/>
    <property type="evidence" value="ECO:0007669"/>
    <property type="project" value="TreeGrafter"/>
</dbReference>
<dbReference type="PANTHER" id="PTHR24027:SF89">
    <property type="entry name" value="CADHERIN-5"/>
    <property type="match status" value="1"/>
</dbReference>
<evidence type="ECO:0000313" key="24">
    <source>
        <dbReference type="EMBL" id="KAF0027803.1"/>
    </source>
</evidence>
<evidence type="ECO:0000256" key="19">
    <source>
        <dbReference type="RuleBase" id="RU004357"/>
    </source>
</evidence>
<evidence type="ECO:0000256" key="13">
    <source>
        <dbReference type="ARBA" id="ARBA00022989"/>
    </source>
</evidence>
<dbReference type="InterPro" id="IPR020894">
    <property type="entry name" value="Cadherin_CS"/>
</dbReference>
<keyword evidence="7" id="KW-0479">Metal-binding</keyword>
<dbReference type="Gene3D" id="2.60.40.60">
    <property type="entry name" value="Cadherins"/>
    <property type="match status" value="5"/>
</dbReference>
<keyword evidence="25" id="KW-1185">Reference proteome</keyword>
<feature type="domain" description="Cadherin" evidence="22">
    <location>
        <begin position="157"/>
        <end position="266"/>
    </location>
</feature>
<evidence type="ECO:0000256" key="3">
    <source>
        <dbReference type="ARBA" id="ARBA00021701"/>
    </source>
</evidence>
<dbReference type="EMBL" id="CP026257">
    <property type="protein sequence ID" value="AWP14605.1"/>
    <property type="molecule type" value="Genomic_DNA"/>
</dbReference>
<evidence type="ECO:0000256" key="2">
    <source>
        <dbReference type="ARBA" id="ARBA00004536"/>
    </source>
</evidence>
<dbReference type="CDD" id="cd11304">
    <property type="entry name" value="Cadherin_repeat"/>
    <property type="match status" value="5"/>
</dbReference>
<evidence type="ECO:0000256" key="6">
    <source>
        <dbReference type="ARBA" id="ARBA00022692"/>
    </source>
</evidence>
<keyword evidence="15" id="KW-0325">Glycoprotein</keyword>
<dbReference type="GO" id="GO:0034332">
    <property type="term" value="P:adherens junction organization"/>
    <property type="evidence" value="ECO:0007669"/>
    <property type="project" value="TreeGrafter"/>
</dbReference>
<dbReference type="SMART" id="SM00112">
    <property type="entry name" value="CA"/>
    <property type="match status" value="5"/>
</dbReference>
<keyword evidence="4" id="KW-1003">Cell membrane</keyword>
<dbReference type="Proteomes" id="UP000246464">
    <property type="component" value="Chromosome 15"/>
</dbReference>
<reference evidence="24 26" key="2">
    <citation type="submission" date="2019-06" db="EMBL/GenBank/DDBJ databases">
        <title>Draft genomes of female and male turbot (Scophthalmus maximus).</title>
        <authorList>
            <person name="Xu H."/>
            <person name="Xu X.-W."/>
            <person name="Shao C."/>
            <person name="Chen S."/>
        </authorList>
    </citation>
    <scope>NUCLEOTIDE SEQUENCE [LARGE SCALE GENOMIC DNA]</scope>
    <source>
        <strain evidence="24">Ysfricsl-2016a</strain>
        <tissue evidence="24">Blood</tissue>
    </source>
</reference>
<dbReference type="EMBL" id="VEVO01000018">
    <property type="protein sequence ID" value="KAF0027803.1"/>
    <property type="molecule type" value="Genomic_DNA"/>
</dbReference>
<dbReference type="GO" id="GO:0016339">
    <property type="term" value="P:calcium-dependent cell-cell adhesion via plasma membrane cell adhesion molecules"/>
    <property type="evidence" value="ECO:0007669"/>
    <property type="project" value="TreeGrafter"/>
</dbReference>
<dbReference type="FunFam" id="2.60.40.60:FF:000022">
    <property type="entry name" value="Cadherin 2"/>
    <property type="match status" value="1"/>
</dbReference>
<keyword evidence="5" id="KW-0165">Cleavage on pair of basic residues</keyword>
<dbReference type="FunFam" id="2.60.40.60:FF:000202">
    <property type="entry name" value="cadherin-8 isoform X4"/>
    <property type="match status" value="1"/>
</dbReference>
<dbReference type="AlphaFoldDB" id="A0A2U9CDE4"/>
<dbReference type="GO" id="GO:0005509">
    <property type="term" value="F:calcium ion binding"/>
    <property type="evidence" value="ECO:0007669"/>
    <property type="project" value="UniProtKB-UniRule"/>
</dbReference>
<sequence length="785" mass="87289">MMAWLQLWTTGLMALSVSLAAAERSGFPAVGAEERGPVDIVKKETHPVLLRQKREWIWNSFYVEEEKPAPVPYKIGQLKSSQQVEVKRFKIEGKGADTGIFTVDQKGDLYVTSALDREEQDSYHLVAKMYDGNNKLIEDSGDFIIHVTDINDNMPVFPRKYNGSIMERSTIGTKVVEVRATDADNPTTANGELRYSLSQSKDLSAFEIDSITGVISSKINTLDRETKSQYVVVVRAQDMRGMASGSTATTSVTITITDTNDNMASFTRRTYELQVPEDHKLSDKMGTLELEDRDQIQNKEPIFAIPSEHGKMFSLELSPSKDGNLMLKQALDYETTDSYTFTVQVRENLRNLRFPADNVNSAVTTAQVNIKVLDVDEPPVFSEPMYTFSVVEERSANIGIVTARDPDKAKKTIRYSILDKDCPIGINPLTGQLSTLRTLDRELEATHMFQVMAQEEPSGLESFVKVNIIVLDINDNAPELSVDEIFVCENDVTNTVIGTLRATDKDDQPASFSFGLQSESSNFSIQDHGNNTADILVKQGPFSLDDPRDYNVDVGVSDGGRPAQTSITTLAIKLCRCDARRIPTQCKASARTMSVSVHALIAILLCILTILVIVILFVMRKRYRKDSLANMKNSGEIHEQLVTYDEEGGGEMDTNGYDVSILSSACHDGSLLRHSDRLHPHPSLYAMVQKQQAPHHHPAACKGDMAAMIESKKDEADHDRDGVPYDTLHIYGYEGAESLAESLSSLGSSSTGSNLDYDFLNDWGPRFRTLAELYGVDAPDFYHQY</sequence>
<dbReference type="InterPro" id="IPR015919">
    <property type="entry name" value="Cadherin-like_sf"/>
</dbReference>
<dbReference type="InterPro" id="IPR027397">
    <property type="entry name" value="Catenin-bd_sf"/>
</dbReference>
<evidence type="ECO:0000256" key="14">
    <source>
        <dbReference type="ARBA" id="ARBA00023136"/>
    </source>
</evidence>
<comment type="subcellular location">
    <subcellularLocation>
        <location evidence="2">Cell junction</location>
        <location evidence="2">Adherens junction</location>
    </subcellularLocation>
    <subcellularLocation>
        <location evidence="1 18">Cell membrane</location>
        <topology evidence="1 18">Single-pass type I membrane protein</topology>
    </subcellularLocation>
</comment>
<evidence type="ECO:0000256" key="17">
    <source>
        <dbReference type="PROSITE-ProRule" id="PRU00043"/>
    </source>
</evidence>
<organism evidence="23 25">
    <name type="scientific">Scophthalmus maximus</name>
    <name type="common">Turbot</name>
    <name type="synonym">Psetta maxima</name>
    <dbReference type="NCBI Taxonomy" id="52904"/>
    <lineage>
        <taxon>Eukaryota</taxon>
        <taxon>Metazoa</taxon>
        <taxon>Chordata</taxon>
        <taxon>Craniata</taxon>
        <taxon>Vertebrata</taxon>
        <taxon>Euteleostomi</taxon>
        <taxon>Actinopterygii</taxon>
        <taxon>Neopterygii</taxon>
        <taxon>Teleostei</taxon>
        <taxon>Neoteleostei</taxon>
        <taxon>Acanthomorphata</taxon>
        <taxon>Carangaria</taxon>
        <taxon>Pleuronectiformes</taxon>
        <taxon>Pleuronectoidei</taxon>
        <taxon>Scophthalmidae</taxon>
        <taxon>Scophthalmus</taxon>
    </lineage>
</organism>
<dbReference type="PROSITE" id="PS00232">
    <property type="entry name" value="CADHERIN_1"/>
    <property type="match status" value="2"/>
</dbReference>
<reference evidence="23 25" key="1">
    <citation type="submission" date="2017-12" db="EMBL/GenBank/DDBJ databases">
        <title>Integrating genomic resources of turbot (Scophthalmus maximus) in depth evaluation of genetic and physical mapping variation across individuals.</title>
        <authorList>
            <person name="Martinez P."/>
        </authorList>
    </citation>
    <scope>NUCLEOTIDE SEQUENCE [LARGE SCALE GENOMIC DNA]</scope>
</reference>
<gene>
    <name evidence="24" type="ORF">F2P81_020544</name>
    <name evidence="23" type="ORF">SMAX5B_008618</name>
</gene>
<dbReference type="PANTHER" id="PTHR24027">
    <property type="entry name" value="CADHERIN-23"/>
    <property type="match status" value="1"/>
</dbReference>
<dbReference type="Pfam" id="PF01049">
    <property type="entry name" value="CADH_Y-type_LIR"/>
    <property type="match status" value="1"/>
</dbReference>
<feature type="domain" description="Cadherin" evidence="22">
    <location>
        <begin position="382"/>
        <end position="480"/>
    </location>
</feature>
<keyword evidence="11 18" id="KW-0130">Cell adhesion</keyword>
<evidence type="ECO:0000256" key="15">
    <source>
        <dbReference type="ARBA" id="ARBA00023180"/>
    </source>
</evidence>
<protein>
    <recommendedName>
        <fullName evidence="3">Cadherin-5</fullName>
    </recommendedName>
    <alternativeName>
        <fullName evidence="16">Vascular endothelial cadherin</fullName>
    </alternativeName>
</protein>
<feature type="signal peptide" evidence="21">
    <location>
        <begin position="1"/>
        <end position="22"/>
    </location>
</feature>
<dbReference type="GO" id="GO:0016477">
    <property type="term" value="P:cell migration"/>
    <property type="evidence" value="ECO:0007669"/>
    <property type="project" value="TreeGrafter"/>
</dbReference>
<evidence type="ECO:0000256" key="11">
    <source>
        <dbReference type="ARBA" id="ARBA00022889"/>
    </source>
</evidence>
<evidence type="ECO:0000313" key="26">
    <source>
        <dbReference type="Proteomes" id="UP000438429"/>
    </source>
</evidence>
<dbReference type="Pfam" id="PF00028">
    <property type="entry name" value="Cadherin"/>
    <property type="match status" value="5"/>
</dbReference>
<dbReference type="Gene3D" id="4.10.900.10">
    <property type="entry name" value="TCF3-CBD (Catenin binding domain)"/>
    <property type="match status" value="1"/>
</dbReference>
<dbReference type="InterPro" id="IPR039808">
    <property type="entry name" value="Cadherin"/>
</dbReference>
<name>A0A2U9CDE4_SCOMX</name>
<dbReference type="GO" id="GO:0045296">
    <property type="term" value="F:cadherin binding"/>
    <property type="evidence" value="ECO:0007669"/>
    <property type="project" value="TreeGrafter"/>
</dbReference>
<evidence type="ECO:0000256" key="9">
    <source>
        <dbReference type="ARBA" id="ARBA00022737"/>
    </source>
</evidence>
<keyword evidence="9" id="KW-0677">Repeat</keyword>
<proteinExistence type="predicted"/>
<evidence type="ECO:0000256" key="7">
    <source>
        <dbReference type="ARBA" id="ARBA00022723"/>
    </source>
</evidence>
<dbReference type="GO" id="GO:0002009">
    <property type="term" value="P:morphogenesis of an epithelium"/>
    <property type="evidence" value="ECO:0007669"/>
    <property type="project" value="UniProtKB-ARBA"/>
</dbReference>
<evidence type="ECO:0000256" key="5">
    <source>
        <dbReference type="ARBA" id="ARBA00022685"/>
    </source>
</evidence>
<evidence type="ECO:0000313" key="25">
    <source>
        <dbReference type="Proteomes" id="UP000246464"/>
    </source>
</evidence>
<dbReference type="GO" id="GO:0007156">
    <property type="term" value="P:homophilic cell adhesion via plasma membrane adhesion molecules"/>
    <property type="evidence" value="ECO:0007669"/>
    <property type="project" value="InterPro"/>
</dbReference>
<dbReference type="GO" id="GO:0016342">
    <property type="term" value="C:catenin complex"/>
    <property type="evidence" value="ECO:0007669"/>
    <property type="project" value="TreeGrafter"/>
</dbReference>
<dbReference type="GO" id="GO:0008013">
    <property type="term" value="F:beta-catenin binding"/>
    <property type="evidence" value="ECO:0007669"/>
    <property type="project" value="TreeGrafter"/>
</dbReference>
<keyword evidence="10 17" id="KW-0106">Calcium</keyword>
<dbReference type="InterPro" id="IPR002126">
    <property type="entry name" value="Cadherin-like_dom"/>
</dbReference>
<evidence type="ECO:0000256" key="10">
    <source>
        <dbReference type="ARBA" id="ARBA00022837"/>
    </source>
</evidence>
<dbReference type="GO" id="GO:0007043">
    <property type="term" value="P:cell-cell junction assembly"/>
    <property type="evidence" value="ECO:0007669"/>
    <property type="project" value="TreeGrafter"/>
</dbReference>
<evidence type="ECO:0000256" key="20">
    <source>
        <dbReference type="SAM" id="Phobius"/>
    </source>
</evidence>
<dbReference type="GO" id="GO:0005912">
    <property type="term" value="C:adherens junction"/>
    <property type="evidence" value="ECO:0007669"/>
    <property type="project" value="UniProtKB-SubCell"/>
</dbReference>
<dbReference type="OMA" id="DCPIGIN"/>
<evidence type="ECO:0000259" key="22">
    <source>
        <dbReference type="PROSITE" id="PS50268"/>
    </source>
</evidence>
<dbReference type="InterPro" id="IPR000233">
    <property type="entry name" value="Cadherin_Y-type_LIR"/>
</dbReference>
<evidence type="ECO:0000256" key="18">
    <source>
        <dbReference type="RuleBase" id="RU003318"/>
    </source>
</evidence>
<dbReference type="OrthoDB" id="6252479at2759"/>
<keyword evidence="8 21" id="KW-0732">Signal</keyword>
<dbReference type="Proteomes" id="UP000438429">
    <property type="component" value="Unassembled WGS sequence"/>
</dbReference>
<evidence type="ECO:0000256" key="4">
    <source>
        <dbReference type="ARBA" id="ARBA00022475"/>
    </source>
</evidence>
<dbReference type="PRINTS" id="PR00205">
    <property type="entry name" value="CADHERIN"/>
</dbReference>
<evidence type="ECO:0000256" key="1">
    <source>
        <dbReference type="ARBA" id="ARBA00004251"/>
    </source>
</evidence>
<evidence type="ECO:0000256" key="16">
    <source>
        <dbReference type="ARBA" id="ARBA00030559"/>
    </source>
</evidence>
<comment type="function">
    <text evidence="19">Cadherins are calcium-dependent cell adhesion proteins.</text>
</comment>
<dbReference type="FunFam" id="4.10.900.10:FF:000008">
    <property type="entry name" value="Cadherin 5"/>
    <property type="match status" value="1"/>
</dbReference>
<feature type="transmembrane region" description="Helical" evidence="20">
    <location>
        <begin position="595"/>
        <end position="618"/>
    </location>
</feature>
<feature type="chain" id="PRO_5033328995" description="Cadherin-5" evidence="21">
    <location>
        <begin position="23"/>
        <end position="785"/>
    </location>
</feature>
<feature type="domain" description="Cadherin" evidence="22">
    <location>
        <begin position="88"/>
        <end position="157"/>
    </location>
</feature>
<evidence type="ECO:0000256" key="8">
    <source>
        <dbReference type="ARBA" id="ARBA00022729"/>
    </source>
</evidence>
<keyword evidence="13 20" id="KW-1133">Transmembrane helix</keyword>
<dbReference type="SUPFAM" id="SSF49313">
    <property type="entry name" value="Cadherin-like"/>
    <property type="match status" value="5"/>
</dbReference>
<keyword evidence="12" id="KW-0965">Cell junction</keyword>
<accession>A0A2U9CDE4</accession>
<evidence type="ECO:0000256" key="21">
    <source>
        <dbReference type="SAM" id="SignalP"/>
    </source>
</evidence>